<dbReference type="GO" id="GO:0008897">
    <property type="term" value="F:holo-[acyl-carrier-protein] synthase activity"/>
    <property type="evidence" value="ECO:0007669"/>
    <property type="project" value="UniProtKB-EC"/>
</dbReference>
<dbReference type="EC" id="2.7.8.7" evidence="1"/>
<evidence type="ECO:0000256" key="2">
    <source>
        <dbReference type="ARBA" id="ARBA00022679"/>
    </source>
</evidence>
<reference evidence="5" key="1">
    <citation type="journal article" date="2022" name="Mar. Drugs">
        <title>A Comparison of Dinoflagellate Thiolation Domain Binding Proteins Using In Vitro and Molecular Methods.</title>
        <authorList>
            <person name="Williams E."/>
            <person name="Bachvaroff T."/>
            <person name="Place A."/>
        </authorList>
    </citation>
    <scope>NUCLEOTIDE SEQUENCE</scope>
    <source>
        <strain evidence="5">NCMA1314</strain>
    </source>
</reference>
<dbReference type="PANTHER" id="PTHR12215">
    <property type="entry name" value="PHOSPHOPANTETHEINE TRANSFERASE"/>
    <property type="match status" value="1"/>
</dbReference>
<dbReference type="GO" id="GO:0019878">
    <property type="term" value="P:lysine biosynthetic process via aminoadipic acid"/>
    <property type="evidence" value="ECO:0007669"/>
    <property type="project" value="TreeGrafter"/>
</dbReference>
<proteinExistence type="evidence at transcript level"/>
<dbReference type="InterPro" id="IPR055066">
    <property type="entry name" value="AASDHPPT_N"/>
</dbReference>
<dbReference type="InterPro" id="IPR037143">
    <property type="entry name" value="4-PPantetheinyl_Trfase_dom_sf"/>
</dbReference>
<evidence type="ECO:0000313" key="5">
    <source>
        <dbReference type="EMBL" id="UXX62029.1"/>
    </source>
</evidence>
<evidence type="ECO:0000259" key="3">
    <source>
        <dbReference type="Pfam" id="PF01648"/>
    </source>
</evidence>
<dbReference type="GO" id="GO:0005829">
    <property type="term" value="C:cytosol"/>
    <property type="evidence" value="ECO:0007669"/>
    <property type="project" value="TreeGrafter"/>
</dbReference>
<dbReference type="PANTHER" id="PTHR12215:SF10">
    <property type="entry name" value="L-AMINOADIPATE-SEMIALDEHYDE DEHYDROGENASE-PHOSPHOPANTETHEINYL TRANSFERASE"/>
    <property type="match status" value="1"/>
</dbReference>
<dbReference type="Pfam" id="PF01648">
    <property type="entry name" value="ACPS"/>
    <property type="match status" value="1"/>
</dbReference>
<dbReference type="Gene3D" id="3.90.470.20">
    <property type="entry name" value="4'-phosphopantetheinyl transferase domain"/>
    <property type="match status" value="2"/>
</dbReference>
<feature type="domain" description="4'-phosphopantetheinyl transferase N-terminal" evidence="4">
    <location>
        <begin position="103"/>
        <end position="207"/>
    </location>
</feature>
<organism evidence="5">
    <name type="scientific">Amphidinium carterae</name>
    <name type="common">Dinoflagellate</name>
    <dbReference type="NCBI Taxonomy" id="2961"/>
    <lineage>
        <taxon>Eukaryota</taxon>
        <taxon>Sar</taxon>
        <taxon>Alveolata</taxon>
        <taxon>Dinophyceae</taxon>
        <taxon>Amphidiniales</taxon>
        <taxon>Amphidiniaceae</taxon>
        <taxon>Amphidinium</taxon>
    </lineage>
</organism>
<name>A0A977TQI4_AMPCA</name>
<dbReference type="InterPro" id="IPR050559">
    <property type="entry name" value="P-Pant_transferase_sf"/>
</dbReference>
<dbReference type="AlphaFoldDB" id="A0A977TQI4"/>
<dbReference type="EMBL" id="ON157052">
    <property type="protein sequence ID" value="UXX62029.1"/>
    <property type="molecule type" value="mRNA"/>
</dbReference>
<evidence type="ECO:0000259" key="4">
    <source>
        <dbReference type="Pfam" id="PF22624"/>
    </source>
</evidence>
<gene>
    <name evidence="5" type="primary">PPTase3</name>
</gene>
<reference evidence="5" key="2">
    <citation type="submission" date="2022-04" db="EMBL/GenBank/DDBJ databases">
        <authorList>
            <person name="Williams E.P."/>
            <person name="Bachvaroff T.R."/>
            <person name="Place A.R."/>
        </authorList>
    </citation>
    <scope>NUCLEOTIDE SEQUENCE</scope>
    <source>
        <strain evidence="5">NCMA1314</strain>
    </source>
</reference>
<sequence>MPRLWQVVGGAEKGGILVREGQDLKSADLPERLSTGAEIEELELKGDRLHYKLSKGSGPAEGWVSTKISGKTLVSLLPEPCAPDVVGPKSGYLHRWAVDIGSWNPAGDADGAEFQFLLGLIQETADREQVTRYKNYDDKKRALMSRLLIRQASASVLQQTSFAALKVARTKGKKPFLAEPLPHEVEAPNWNVNVSHEGSWVVLASEPQCVVGIDVAELRRIKPNGEAIDFYKSFKENLTETEWADVRRTGGTLDDQYEVFSRYWSAKEAFVKARGDGLAFPLGKAEFQWTALPDSPPKTAYEGTLCVDGKPQPLWRFVQHRLPGTVAHWVTVARAPQTDIIDAHGVFSATLRKKQVAFTPEDWHAALLAPSPECTVLPVAALVPQDEMDAYVAVGGSRWP</sequence>
<feature type="domain" description="4'-phosphopantetheinyl transferase" evidence="3">
    <location>
        <begin position="211"/>
        <end position="300"/>
    </location>
</feature>
<protein>
    <recommendedName>
        <fullName evidence="1">holo-[acyl-carrier-protein] synthase</fullName>
        <ecNumber evidence="1">2.7.8.7</ecNumber>
    </recommendedName>
</protein>
<dbReference type="SUPFAM" id="SSF56214">
    <property type="entry name" value="4'-phosphopantetheinyl transferase"/>
    <property type="match status" value="2"/>
</dbReference>
<dbReference type="Pfam" id="PF22624">
    <property type="entry name" value="AASDHPPT_N"/>
    <property type="match status" value="1"/>
</dbReference>
<accession>A0A977TQI4</accession>
<dbReference type="InterPro" id="IPR008278">
    <property type="entry name" value="4-PPantetheinyl_Trfase_dom"/>
</dbReference>
<evidence type="ECO:0000256" key="1">
    <source>
        <dbReference type="ARBA" id="ARBA00013172"/>
    </source>
</evidence>
<keyword evidence="2 5" id="KW-0808">Transferase</keyword>
<dbReference type="GO" id="GO:0000287">
    <property type="term" value="F:magnesium ion binding"/>
    <property type="evidence" value="ECO:0007669"/>
    <property type="project" value="InterPro"/>
</dbReference>